<sequence length="484" mass="56292">MGENMSNESLNFPEKFLWGGAIAANQAEGAWDLDGKGISVADINEYVFNEDMRKMYNIELTRDYAVQAQDDKDGVFPKRTGIDFYHTFREDLALLKAAGLKTFRTSISWARIFPDGDNTAPNEAGLKFYDELIDEIIKNGMEPMITLAHYEMPLNLALKYNGWKNRQLIDFYFNFARACLDRYHDRVKYWIPFNQINLIRYESFNHLGIFEDEGTYLEQDKYQGVHHELVASAMVKKYAASLGGDIKIGMMLYTDFAYPETTSPEDNFATWQKNQYEVYFADVLLRGEYPGYINRFFREKNIILNITEEDKALLKNTADFMTFSYYTTYVSNAEIAHQFRGNSKRNPLLSQTPWGWAIDPVGFRYVLNFFWDRWQKPIMIAENGIGCLDELVNETVEDDYRIAFFRDHIRSVGEAIADGVQVLGYYMWSPIDIISCSSNQMSKRYGLVYVNLDDLGRGDGKRFCKKSYYWYQKLIATHGKSLEE</sequence>
<evidence type="ECO:0000256" key="2">
    <source>
        <dbReference type="ARBA" id="ARBA00022801"/>
    </source>
</evidence>
<dbReference type="PRINTS" id="PR00131">
    <property type="entry name" value="GLHYDRLASE1"/>
</dbReference>
<evidence type="ECO:0000256" key="3">
    <source>
        <dbReference type="ARBA" id="ARBA00023295"/>
    </source>
</evidence>
<dbReference type="InterPro" id="IPR033132">
    <property type="entry name" value="GH_1_N_CS"/>
</dbReference>
<name>A0A2K0J9B4_SALHO</name>
<evidence type="ECO:0000256" key="1">
    <source>
        <dbReference type="ARBA" id="ARBA00010838"/>
    </source>
</evidence>
<dbReference type="PANTHER" id="PTHR10353">
    <property type="entry name" value="GLYCOSYL HYDROLASE"/>
    <property type="match status" value="1"/>
</dbReference>
<dbReference type="FunFam" id="3.20.20.80:FF:000004">
    <property type="entry name" value="Beta-glucosidase 6-phospho-beta-glucosidase"/>
    <property type="match status" value="1"/>
</dbReference>
<evidence type="ECO:0000313" key="6">
    <source>
        <dbReference type="Proteomes" id="UP000236163"/>
    </source>
</evidence>
<dbReference type="AlphaFoldDB" id="A0A2K0J9B4"/>
<dbReference type="Pfam" id="PF00232">
    <property type="entry name" value="Glyco_hydro_1"/>
    <property type="match status" value="1"/>
</dbReference>
<dbReference type="InterPro" id="IPR017853">
    <property type="entry name" value="GH"/>
</dbReference>
<keyword evidence="2" id="KW-0378">Hydrolase</keyword>
<dbReference type="PANTHER" id="PTHR10353:SF122">
    <property type="entry name" value="6-PHOSPHO-BETA-GLUCOSIDASE ASCB-RELATED"/>
    <property type="match status" value="1"/>
</dbReference>
<dbReference type="Gene3D" id="3.20.20.80">
    <property type="entry name" value="Glycosidases"/>
    <property type="match status" value="1"/>
</dbReference>
<reference evidence="6" key="1">
    <citation type="submission" date="2017-12" db="EMBL/GenBank/DDBJ databases">
        <title>FDA dAtabase for Regulatory Grade micrObial Sequences (FDA-ARGOS): Supporting development and validation of Infectious Disease Dx tests.</title>
        <authorList>
            <person name="Sichtig H."/>
            <person name="Tallon L."/>
            <person name="Sadzewicz L."/>
            <person name="Sengamalay N."/>
            <person name="Nagaraj S."/>
            <person name="Vavikolanu K."/>
            <person name="Aluvathingal J."/>
            <person name="Nadendla S."/>
            <person name="Pirone D.C."/>
            <person name="Hoffman M."/>
            <person name="Muruvanda T."/>
            <person name="Allard M."/>
            <person name="Evans P."/>
        </authorList>
    </citation>
    <scope>NUCLEOTIDE SEQUENCE [LARGE SCALE GENOMIC DNA]</scope>
    <source>
        <strain evidence="6">FDAARGOS_55</strain>
    </source>
</reference>
<dbReference type="PROSITE" id="PS00653">
    <property type="entry name" value="GLYCOSYL_HYDROL_F1_2"/>
    <property type="match status" value="1"/>
</dbReference>
<comment type="caution">
    <text evidence="5">The sequence shown here is derived from an EMBL/GenBank/DDBJ whole genome shotgun (WGS) entry which is preliminary data.</text>
</comment>
<accession>A0A2K0J9B4</accession>
<evidence type="ECO:0000313" key="5">
    <source>
        <dbReference type="EMBL" id="PNO31867.1"/>
    </source>
</evidence>
<comment type="similarity">
    <text evidence="1 4">Belongs to the glycosyl hydrolase 1 family.</text>
</comment>
<protein>
    <submittedName>
        <fullName evidence="5">Beta-glucosidase</fullName>
    </submittedName>
</protein>
<dbReference type="Proteomes" id="UP000236163">
    <property type="component" value="Unassembled WGS sequence"/>
</dbReference>
<keyword evidence="3" id="KW-0326">Glycosidase</keyword>
<dbReference type="GO" id="GO:0016052">
    <property type="term" value="P:carbohydrate catabolic process"/>
    <property type="evidence" value="ECO:0007669"/>
    <property type="project" value="TreeGrafter"/>
</dbReference>
<organism evidence="5 6">
    <name type="scientific">Salmonella enterica subsp. houtenae serovar 50:g,z51:-</name>
    <dbReference type="NCBI Taxonomy" id="1173947"/>
    <lineage>
        <taxon>Bacteria</taxon>
        <taxon>Pseudomonadati</taxon>
        <taxon>Pseudomonadota</taxon>
        <taxon>Gammaproteobacteria</taxon>
        <taxon>Enterobacterales</taxon>
        <taxon>Enterobacteriaceae</taxon>
        <taxon>Salmonella</taxon>
    </lineage>
</organism>
<proteinExistence type="inferred from homology"/>
<evidence type="ECO:0000256" key="4">
    <source>
        <dbReference type="RuleBase" id="RU003690"/>
    </source>
</evidence>
<dbReference type="GO" id="GO:0005829">
    <property type="term" value="C:cytosol"/>
    <property type="evidence" value="ECO:0007669"/>
    <property type="project" value="TreeGrafter"/>
</dbReference>
<dbReference type="InterPro" id="IPR001360">
    <property type="entry name" value="Glyco_hydro_1"/>
</dbReference>
<gene>
    <name evidence="5" type="ORF">RK55_000710</name>
</gene>
<dbReference type="GO" id="GO:0008422">
    <property type="term" value="F:beta-glucosidase activity"/>
    <property type="evidence" value="ECO:0007669"/>
    <property type="project" value="TreeGrafter"/>
</dbReference>
<dbReference type="SUPFAM" id="SSF51445">
    <property type="entry name" value="(Trans)glycosidases"/>
    <property type="match status" value="1"/>
</dbReference>
<dbReference type="EMBL" id="JWSP02000004">
    <property type="protein sequence ID" value="PNO31867.1"/>
    <property type="molecule type" value="Genomic_DNA"/>
</dbReference>